<name>A0A9D1IU32_9CLOT</name>
<dbReference type="PIRSF" id="PIRSF005700">
    <property type="entry name" value="PepC"/>
    <property type="match status" value="1"/>
</dbReference>
<feature type="active site" evidence="5">
    <location>
        <position position="69"/>
    </location>
</feature>
<evidence type="ECO:0000256" key="1">
    <source>
        <dbReference type="ARBA" id="ARBA00022670"/>
    </source>
</evidence>
<evidence type="ECO:0000256" key="4">
    <source>
        <dbReference type="PIRNR" id="PIRNR005700"/>
    </source>
</evidence>
<reference evidence="6" key="1">
    <citation type="submission" date="2020-10" db="EMBL/GenBank/DDBJ databases">
        <authorList>
            <person name="Gilroy R."/>
        </authorList>
    </citation>
    <scope>NUCLEOTIDE SEQUENCE</scope>
    <source>
        <strain evidence="6">CHK191-8634</strain>
    </source>
</reference>
<dbReference type="GO" id="GO:0005737">
    <property type="term" value="C:cytoplasm"/>
    <property type="evidence" value="ECO:0007669"/>
    <property type="project" value="TreeGrafter"/>
</dbReference>
<evidence type="ECO:0000313" key="6">
    <source>
        <dbReference type="EMBL" id="HIU43368.1"/>
    </source>
</evidence>
<evidence type="ECO:0000256" key="5">
    <source>
        <dbReference type="PIRSR" id="PIRSR005700-1"/>
    </source>
</evidence>
<feature type="active site" evidence="5">
    <location>
        <position position="389"/>
    </location>
</feature>
<dbReference type="GO" id="GO:0009636">
    <property type="term" value="P:response to toxic substance"/>
    <property type="evidence" value="ECO:0007669"/>
    <property type="project" value="TreeGrafter"/>
</dbReference>
<feature type="active site" evidence="5">
    <location>
        <position position="367"/>
    </location>
</feature>
<dbReference type="InterPro" id="IPR004134">
    <property type="entry name" value="Peptidase_C1B"/>
</dbReference>
<evidence type="ECO:0000256" key="3">
    <source>
        <dbReference type="ARBA" id="ARBA00022807"/>
    </source>
</evidence>
<dbReference type="GO" id="GO:0070005">
    <property type="term" value="F:cysteine-type aminopeptidase activity"/>
    <property type="evidence" value="ECO:0007669"/>
    <property type="project" value="InterPro"/>
</dbReference>
<dbReference type="PANTHER" id="PTHR10363:SF2">
    <property type="entry name" value="BLEOMYCIN HYDROLASE"/>
    <property type="match status" value="1"/>
</dbReference>
<reference evidence="6" key="2">
    <citation type="journal article" date="2021" name="PeerJ">
        <title>Extensive microbial diversity within the chicken gut microbiome revealed by metagenomics and culture.</title>
        <authorList>
            <person name="Gilroy R."/>
            <person name="Ravi A."/>
            <person name="Getino M."/>
            <person name="Pursley I."/>
            <person name="Horton D.L."/>
            <person name="Alikhan N.F."/>
            <person name="Baker D."/>
            <person name="Gharbi K."/>
            <person name="Hall N."/>
            <person name="Watson M."/>
            <person name="Adriaenssens E.M."/>
            <person name="Foster-Nyarko E."/>
            <person name="Jarju S."/>
            <person name="Secka A."/>
            <person name="Antonio M."/>
            <person name="Oren A."/>
            <person name="Chaudhuri R.R."/>
            <person name="La Ragione R."/>
            <person name="Hildebrand F."/>
            <person name="Pallen M.J."/>
        </authorList>
    </citation>
    <scope>NUCLEOTIDE SEQUENCE</scope>
    <source>
        <strain evidence="6">CHK191-8634</strain>
    </source>
</reference>
<dbReference type="Gene3D" id="3.90.70.10">
    <property type="entry name" value="Cysteine proteinases"/>
    <property type="match status" value="1"/>
</dbReference>
<evidence type="ECO:0000313" key="7">
    <source>
        <dbReference type="Proteomes" id="UP000824073"/>
    </source>
</evidence>
<comment type="similarity">
    <text evidence="4">Belongs to the peptidase C1 family.</text>
</comment>
<dbReference type="GO" id="GO:0006508">
    <property type="term" value="P:proteolysis"/>
    <property type="evidence" value="ECO:0007669"/>
    <property type="project" value="UniProtKB-KW"/>
</dbReference>
<dbReference type="GO" id="GO:0043418">
    <property type="term" value="P:homocysteine catabolic process"/>
    <property type="evidence" value="ECO:0007669"/>
    <property type="project" value="TreeGrafter"/>
</dbReference>
<dbReference type="SUPFAM" id="SSF54001">
    <property type="entry name" value="Cysteine proteinases"/>
    <property type="match status" value="1"/>
</dbReference>
<sequence>MKNIDQELLRRCREQVEADKCAAVAMRAVTRVGPLQAGMDVDAQRKLPYAFSIDLKEQGITDQGQSLRCWTFASLNPIRQNMARTLDMQDQGFELSQNYTYFYDQLEKSGRALSEAIARIEEPLDSPEMLRLLRQPVADSGQWYIFIDLAAKYGVVPKSVMPDTQCSPDTRYVTRTLGDKLRLSIKQMRDDYAEHHSVERLEALREKQLEGVYSILCRFLGLPPETFTFGYHDRKGQWHCLENITPQEFFRKYGGMNPDDYMFVIHHPSQKRPFMQTYYIEDYTGKAPERPCPAILLNVDLPLIKKAVIAQLQAGEQVVMGCDVAKQSSKPAGLMDAQLYPFEELFGTELEMSKADRILYKGTCGTHIMSFSGVNLRPDGTPDRWKVQNSYGAGMGIAGHYVMSDSWFDEYVLSVVVRKDLADPALVEAYEKTPLPMSMKEWY</sequence>
<protein>
    <recommendedName>
        <fullName evidence="4">Aminopeptidase</fullName>
    </recommendedName>
</protein>
<accession>A0A9D1IU32</accession>
<keyword evidence="3 4" id="KW-0788">Thiol protease</keyword>
<keyword evidence="4 6" id="KW-0031">Aminopeptidase</keyword>
<gene>
    <name evidence="6" type="ORF">IAB67_03620</name>
</gene>
<dbReference type="Pfam" id="PF03051">
    <property type="entry name" value="Peptidase_C1_2"/>
    <property type="match status" value="1"/>
</dbReference>
<dbReference type="EMBL" id="DVMR01000033">
    <property type="protein sequence ID" value="HIU43368.1"/>
    <property type="molecule type" value="Genomic_DNA"/>
</dbReference>
<keyword evidence="1 4" id="KW-0645">Protease</keyword>
<dbReference type="Proteomes" id="UP000824073">
    <property type="component" value="Unassembled WGS sequence"/>
</dbReference>
<comment type="caution">
    <text evidence="6">The sequence shown here is derived from an EMBL/GenBank/DDBJ whole genome shotgun (WGS) entry which is preliminary data.</text>
</comment>
<dbReference type="InterPro" id="IPR038765">
    <property type="entry name" value="Papain-like_cys_pep_sf"/>
</dbReference>
<proteinExistence type="inferred from homology"/>
<organism evidence="6 7">
    <name type="scientific">Candidatus Ventrousia excrementavium</name>
    <dbReference type="NCBI Taxonomy" id="2840961"/>
    <lineage>
        <taxon>Bacteria</taxon>
        <taxon>Bacillati</taxon>
        <taxon>Bacillota</taxon>
        <taxon>Clostridia</taxon>
        <taxon>Eubacteriales</taxon>
        <taxon>Clostridiaceae</taxon>
        <taxon>Clostridiaceae incertae sedis</taxon>
        <taxon>Candidatus Ventrousia</taxon>
    </lineage>
</organism>
<dbReference type="PANTHER" id="PTHR10363">
    <property type="entry name" value="BLEOMYCIN HYDROLASE"/>
    <property type="match status" value="1"/>
</dbReference>
<dbReference type="AlphaFoldDB" id="A0A9D1IU32"/>
<keyword evidence="2 4" id="KW-0378">Hydrolase</keyword>
<evidence type="ECO:0000256" key="2">
    <source>
        <dbReference type="ARBA" id="ARBA00022801"/>
    </source>
</evidence>